<feature type="non-terminal residue" evidence="1">
    <location>
        <position position="164"/>
    </location>
</feature>
<sequence>SANGAEIEMPSINLYTNMPADARSTISKLAGASEPRKMYHMLPDRTLVAWSQRQIQGLANQFRAAHPEAAMSVVRPTRWEDLYDYFDAHDLWYKGAWNLWQLVLCICDQNDVEAADQNMSMWEVVYDWTYKWLTHATNRQKLFDWDTVSDIVTIFTPEDWKDVG</sequence>
<proteinExistence type="predicted"/>
<dbReference type="AlphaFoldDB" id="A0AAJ0B280"/>
<keyword evidence="2" id="KW-1185">Reference proteome</keyword>
<dbReference type="Proteomes" id="UP001239445">
    <property type="component" value="Unassembled WGS sequence"/>
</dbReference>
<feature type="non-terminal residue" evidence="1">
    <location>
        <position position="1"/>
    </location>
</feature>
<accession>A0AAJ0B280</accession>
<evidence type="ECO:0000313" key="2">
    <source>
        <dbReference type="Proteomes" id="UP001239445"/>
    </source>
</evidence>
<reference evidence="1" key="1">
    <citation type="submission" date="2023-06" db="EMBL/GenBank/DDBJ databases">
        <title>Genome-scale phylogeny and comparative genomics of the fungal order Sordariales.</title>
        <authorList>
            <consortium name="Lawrence Berkeley National Laboratory"/>
            <person name="Hensen N."/>
            <person name="Bonometti L."/>
            <person name="Westerberg I."/>
            <person name="Brannstrom I.O."/>
            <person name="Guillou S."/>
            <person name="Cros-Aarteil S."/>
            <person name="Calhoun S."/>
            <person name="Haridas S."/>
            <person name="Kuo A."/>
            <person name="Mondo S."/>
            <person name="Pangilinan J."/>
            <person name="Riley R."/>
            <person name="Labutti K."/>
            <person name="Andreopoulos B."/>
            <person name="Lipzen A."/>
            <person name="Chen C."/>
            <person name="Yanf M."/>
            <person name="Daum C."/>
            <person name="Ng V."/>
            <person name="Clum A."/>
            <person name="Steindorff A."/>
            <person name="Ohm R."/>
            <person name="Martin F."/>
            <person name="Silar P."/>
            <person name="Natvig D."/>
            <person name="Lalanne C."/>
            <person name="Gautier V."/>
            <person name="Ament-Velasquez S.L."/>
            <person name="Kruys A."/>
            <person name="Hutchinson M.I."/>
            <person name="Powell A.J."/>
            <person name="Barry K."/>
            <person name="Miller A.N."/>
            <person name="Grigoriev I.V."/>
            <person name="Debuchy R."/>
            <person name="Gladieux P."/>
            <person name="Thoren M.H."/>
            <person name="Johannesson H."/>
        </authorList>
    </citation>
    <scope>NUCLEOTIDE SEQUENCE</scope>
    <source>
        <strain evidence="1">PSN4</strain>
    </source>
</reference>
<gene>
    <name evidence="1" type="ORF">QBC47DRAFT_278071</name>
</gene>
<protein>
    <submittedName>
        <fullName evidence="1">Uncharacterized protein</fullName>
    </submittedName>
</protein>
<organism evidence="1 2">
    <name type="scientific">Echria macrotheca</name>
    <dbReference type="NCBI Taxonomy" id="438768"/>
    <lineage>
        <taxon>Eukaryota</taxon>
        <taxon>Fungi</taxon>
        <taxon>Dikarya</taxon>
        <taxon>Ascomycota</taxon>
        <taxon>Pezizomycotina</taxon>
        <taxon>Sordariomycetes</taxon>
        <taxon>Sordariomycetidae</taxon>
        <taxon>Sordariales</taxon>
        <taxon>Schizotheciaceae</taxon>
        <taxon>Echria</taxon>
    </lineage>
</organism>
<dbReference type="EMBL" id="MU839848">
    <property type="protein sequence ID" value="KAK1750242.1"/>
    <property type="molecule type" value="Genomic_DNA"/>
</dbReference>
<comment type="caution">
    <text evidence="1">The sequence shown here is derived from an EMBL/GenBank/DDBJ whole genome shotgun (WGS) entry which is preliminary data.</text>
</comment>
<evidence type="ECO:0000313" key="1">
    <source>
        <dbReference type="EMBL" id="KAK1750242.1"/>
    </source>
</evidence>
<name>A0AAJ0B280_9PEZI</name>